<dbReference type="AlphaFoldDB" id="A0A9D4U9D8"/>
<protein>
    <submittedName>
        <fullName evidence="1">Uncharacterized protein</fullName>
    </submittedName>
</protein>
<dbReference type="OrthoDB" id="8961218at2759"/>
<reference evidence="1" key="1">
    <citation type="submission" date="2021-01" db="EMBL/GenBank/DDBJ databases">
        <title>Adiantum capillus-veneris genome.</title>
        <authorList>
            <person name="Fang Y."/>
            <person name="Liao Q."/>
        </authorList>
    </citation>
    <scope>NUCLEOTIDE SEQUENCE</scope>
    <source>
        <strain evidence="1">H3</strain>
        <tissue evidence="1">Leaf</tissue>
    </source>
</reference>
<proteinExistence type="predicted"/>
<gene>
    <name evidence="1" type="ORF">GOP47_0022317</name>
</gene>
<evidence type="ECO:0000313" key="1">
    <source>
        <dbReference type="EMBL" id="KAI5063770.1"/>
    </source>
</evidence>
<dbReference type="InterPro" id="IPR036691">
    <property type="entry name" value="Endo/exonu/phosph_ase_sf"/>
</dbReference>
<accession>A0A9D4U9D8</accession>
<organism evidence="1 2">
    <name type="scientific">Adiantum capillus-veneris</name>
    <name type="common">Maidenhair fern</name>
    <dbReference type="NCBI Taxonomy" id="13818"/>
    <lineage>
        <taxon>Eukaryota</taxon>
        <taxon>Viridiplantae</taxon>
        <taxon>Streptophyta</taxon>
        <taxon>Embryophyta</taxon>
        <taxon>Tracheophyta</taxon>
        <taxon>Polypodiopsida</taxon>
        <taxon>Polypodiidae</taxon>
        <taxon>Polypodiales</taxon>
        <taxon>Pteridineae</taxon>
        <taxon>Pteridaceae</taxon>
        <taxon>Vittarioideae</taxon>
        <taxon>Adiantum</taxon>
    </lineage>
</organism>
<sequence length="116" mass="13633">MGCLLQVDACGFLYIYRTSWSVFFVYMHLSPRLRADFWHKIVHVLPVLDSWIVGGDFNNLESPSDYQVEMLGMRLLLRTLRELLIFLEVLVTRLADCFVETRQILCRSLGFSHSRF</sequence>
<dbReference type="Proteomes" id="UP000886520">
    <property type="component" value="Chromosome 21"/>
</dbReference>
<comment type="caution">
    <text evidence="1">The sequence shown here is derived from an EMBL/GenBank/DDBJ whole genome shotgun (WGS) entry which is preliminary data.</text>
</comment>
<keyword evidence="2" id="KW-1185">Reference proteome</keyword>
<dbReference type="EMBL" id="JABFUD020000021">
    <property type="protein sequence ID" value="KAI5063770.1"/>
    <property type="molecule type" value="Genomic_DNA"/>
</dbReference>
<name>A0A9D4U9D8_ADICA</name>
<dbReference type="SUPFAM" id="SSF56219">
    <property type="entry name" value="DNase I-like"/>
    <property type="match status" value="1"/>
</dbReference>
<evidence type="ECO:0000313" key="2">
    <source>
        <dbReference type="Proteomes" id="UP000886520"/>
    </source>
</evidence>